<dbReference type="PANTHER" id="PTHR12599">
    <property type="entry name" value="PTERIN-4-ALPHA-CARBINOLAMINE DEHYDRATASE"/>
    <property type="match status" value="1"/>
</dbReference>
<dbReference type="CDD" id="cd00913">
    <property type="entry name" value="PCD_DCoH_subfamily_a"/>
    <property type="match status" value="1"/>
</dbReference>
<gene>
    <name evidence="6" type="ORF">ACERK3_01970</name>
</gene>
<evidence type="ECO:0000256" key="3">
    <source>
        <dbReference type="ARBA" id="ARBA00023239"/>
    </source>
</evidence>
<dbReference type="HAMAP" id="MF_00434">
    <property type="entry name" value="Pterin_4_alpha"/>
    <property type="match status" value="1"/>
</dbReference>
<comment type="similarity">
    <text evidence="2 4">Belongs to the pterin-4-alpha-carbinolamine dehydratase family.</text>
</comment>
<dbReference type="InterPro" id="IPR036428">
    <property type="entry name" value="PCD_sf"/>
</dbReference>
<reference evidence="6 7" key="1">
    <citation type="submission" date="2024-08" db="EMBL/GenBank/DDBJ databases">
        <title>Whole-genome sequencing of halo(alkali)philic microorganisms from hypersaline lakes.</title>
        <authorList>
            <person name="Sorokin D.Y."/>
            <person name="Merkel A.Y."/>
            <person name="Messina E."/>
            <person name="Yakimov M."/>
        </authorList>
    </citation>
    <scope>NUCLEOTIDE SEQUENCE [LARGE SCALE GENOMIC DNA]</scope>
    <source>
        <strain evidence="6 7">AB-hyl4</strain>
    </source>
</reference>
<dbReference type="NCBIfam" id="NF002019">
    <property type="entry name" value="PRK00823.1-4"/>
    <property type="match status" value="1"/>
</dbReference>
<dbReference type="SUPFAM" id="SSF55248">
    <property type="entry name" value="PCD-like"/>
    <property type="match status" value="1"/>
</dbReference>
<dbReference type="GO" id="GO:0008124">
    <property type="term" value="F:4-alpha-hydroxytetrahydrobiopterin dehydratase activity"/>
    <property type="evidence" value="ECO:0007669"/>
    <property type="project" value="UniProtKB-EC"/>
</dbReference>
<evidence type="ECO:0000313" key="6">
    <source>
        <dbReference type="EMBL" id="MFA9477052.1"/>
    </source>
</evidence>
<keyword evidence="3 4" id="KW-0456">Lyase</keyword>
<dbReference type="EC" id="4.2.1.96" evidence="4"/>
<dbReference type="Proteomes" id="UP001575105">
    <property type="component" value="Unassembled WGS sequence"/>
</dbReference>
<evidence type="ECO:0000256" key="2">
    <source>
        <dbReference type="ARBA" id="ARBA00006472"/>
    </source>
</evidence>
<dbReference type="EMBL" id="JBGUBD010000001">
    <property type="protein sequence ID" value="MFA9477052.1"/>
    <property type="molecule type" value="Genomic_DNA"/>
</dbReference>
<dbReference type="Pfam" id="PF01329">
    <property type="entry name" value="Pterin_4a"/>
    <property type="match status" value="1"/>
</dbReference>
<evidence type="ECO:0000313" key="7">
    <source>
        <dbReference type="Proteomes" id="UP001575105"/>
    </source>
</evidence>
<dbReference type="PANTHER" id="PTHR12599:SF0">
    <property type="entry name" value="PTERIN-4-ALPHA-CARBINOLAMINE DEHYDRATASE"/>
    <property type="match status" value="1"/>
</dbReference>
<organism evidence="6 7">
    <name type="scientific">Natronomicrosphaera hydrolytica</name>
    <dbReference type="NCBI Taxonomy" id="3242702"/>
    <lineage>
        <taxon>Bacteria</taxon>
        <taxon>Pseudomonadati</taxon>
        <taxon>Planctomycetota</taxon>
        <taxon>Phycisphaerae</taxon>
        <taxon>Phycisphaerales</taxon>
        <taxon>Phycisphaeraceae</taxon>
        <taxon>Natronomicrosphaera</taxon>
    </lineage>
</organism>
<sequence>MKPGNPETFAMKDRRCAPCEGGTPPMDDRQIADYLPHTPGWKPMDHDTAIERTFKLSDFHEALAFVNAVAWIAHREDHHPIIELNYRQIRLRYTTHAIGGLSENDFICAAKVNALLDSPTAG</sequence>
<keyword evidence="7" id="KW-1185">Reference proteome</keyword>
<comment type="catalytic activity">
    <reaction evidence="1 4">
        <text>(4aS,6R)-4a-hydroxy-L-erythro-5,6,7,8-tetrahydrobiopterin = (6R)-L-erythro-6,7-dihydrobiopterin + H2O</text>
        <dbReference type="Rhea" id="RHEA:11920"/>
        <dbReference type="ChEBI" id="CHEBI:15377"/>
        <dbReference type="ChEBI" id="CHEBI:15642"/>
        <dbReference type="ChEBI" id="CHEBI:43120"/>
        <dbReference type="EC" id="4.2.1.96"/>
    </reaction>
</comment>
<evidence type="ECO:0000256" key="1">
    <source>
        <dbReference type="ARBA" id="ARBA00001554"/>
    </source>
</evidence>
<dbReference type="Gene3D" id="3.30.1360.20">
    <property type="entry name" value="Transcriptional coactivator/pterin dehydratase"/>
    <property type="match status" value="1"/>
</dbReference>
<accession>A0ABV4U105</accession>
<comment type="caution">
    <text evidence="6">The sequence shown here is derived from an EMBL/GenBank/DDBJ whole genome shotgun (WGS) entry which is preliminary data.</text>
</comment>
<name>A0ABV4U105_9BACT</name>
<proteinExistence type="inferred from homology"/>
<dbReference type="InterPro" id="IPR001533">
    <property type="entry name" value="Pterin_deHydtase"/>
</dbReference>
<feature type="region of interest" description="Disordered" evidence="5">
    <location>
        <begin position="1"/>
        <end position="38"/>
    </location>
</feature>
<evidence type="ECO:0000256" key="5">
    <source>
        <dbReference type="SAM" id="MobiDB-lite"/>
    </source>
</evidence>
<protein>
    <recommendedName>
        <fullName evidence="4">Putative pterin-4-alpha-carbinolamine dehydratase</fullName>
        <shortName evidence="4">PHS</shortName>
        <ecNumber evidence="4">4.2.1.96</ecNumber>
    </recommendedName>
    <alternativeName>
        <fullName evidence="4">4-alpha-hydroxy-tetrahydropterin dehydratase</fullName>
    </alternativeName>
    <alternativeName>
        <fullName evidence="4">Pterin carbinolamine dehydratase</fullName>
        <shortName evidence="4">PCD</shortName>
    </alternativeName>
</protein>
<dbReference type="RefSeq" id="WP_425343975.1">
    <property type="nucleotide sequence ID" value="NZ_JBGUBD010000001.1"/>
</dbReference>
<evidence type="ECO:0000256" key="4">
    <source>
        <dbReference type="HAMAP-Rule" id="MF_00434"/>
    </source>
</evidence>